<name>A0A378NTD2_9FIRM</name>
<evidence type="ECO:0000313" key="1">
    <source>
        <dbReference type="EMBL" id="STY71126.1"/>
    </source>
</evidence>
<dbReference type="AlphaFoldDB" id="A0A378NTD2"/>
<dbReference type="EMBL" id="UGPP01000001">
    <property type="protein sequence ID" value="STY71126.1"/>
    <property type="molecule type" value="Genomic_DNA"/>
</dbReference>
<dbReference type="RefSeq" id="WP_115151500.1">
    <property type="nucleotide sequence ID" value="NZ_UGPP01000001.1"/>
</dbReference>
<protein>
    <submittedName>
        <fullName evidence="1">Uncharacterized protein</fullName>
    </submittedName>
</protein>
<accession>A0A378NTD2</accession>
<gene>
    <name evidence="1" type="ORF">NCTC10571_01278</name>
</gene>
<evidence type="ECO:0000313" key="2">
    <source>
        <dbReference type="Proteomes" id="UP000255234"/>
    </source>
</evidence>
<organism evidence="1 2">
    <name type="scientific">Megamonas hypermegale</name>
    <dbReference type="NCBI Taxonomy" id="158847"/>
    <lineage>
        <taxon>Bacteria</taxon>
        <taxon>Bacillati</taxon>
        <taxon>Bacillota</taxon>
        <taxon>Negativicutes</taxon>
        <taxon>Selenomonadales</taxon>
        <taxon>Selenomonadaceae</taxon>
        <taxon>Megamonas</taxon>
    </lineage>
</organism>
<sequence length="114" mass="13153">MSVCDYNSLKQHIGHNIVCVSYGKDRNVSLECEDCNEVLLSYDKEEKKDFLVICPECQEMFDVEEWNLSTFNNNYDENYNALALDENGDLMPGLENEYYICPNCGESIKGSRLE</sequence>
<reference evidence="1 2" key="1">
    <citation type="submission" date="2018-06" db="EMBL/GenBank/DDBJ databases">
        <authorList>
            <consortium name="Pathogen Informatics"/>
            <person name="Doyle S."/>
        </authorList>
    </citation>
    <scope>NUCLEOTIDE SEQUENCE [LARGE SCALE GENOMIC DNA]</scope>
    <source>
        <strain evidence="1 2">NCTC10571</strain>
    </source>
</reference>
<proteinExistence type="predicted"/>
<dbReference type="Proteomes" id="UP000255234">
    <property type="component" value="Unassembled WGS sequence"/>
</dbReference>